<gene>
    <name evidence="2" type="ORF">CKAN_02068300</name>
</gene>
<reference evidence="2 3" key="1">
    <citation type="journal article" date="2019" name="Nat. Plants">
        <title>Stout camphor tree genome fills gaps in understanding of flowering plant genome evolution.</title>
        <authorList>
            <person name="Chaw S.M."/>
            <person name="Liu Y.C."/>
            <person name="Wu Y.W."/>
            <person name="Wang H.Y."/>
            <person name="Lin C.I."/>
            <person name="Wu C.S."/>
            <person name="Ke H.M."/>
            <person name="Chang L.Y."/>
            <person name="Hsu C.Y."/>
            <person name="Yang H.T."/>
            <person name="Sudianto E."/>
            <person name="Hsu M.H."/>
            <person name="Wu K.P."/>
            <person name="Wang L.N."/>
            <person name="Leebens-Mack J.H."/>
            <person name="Tsai I.J."/>
        </authorList>
    </citation>
    <scope>NUCLEOTIDE SEQUENCE [LARGE SCALE GENOMIC DNA]</scope>
    <source>
        <strain evidence="3">cv. Chaw 1501</strain>
        <tissue evidence="2">Young leaves</tissue>
    </source>
</reference>
<dbReference type="AlphaFoldDB" id="A0A3S3MWY1"/>
<dbReference type="PANTHER" id="PTHR33463">
    <property type="entry name" value="NB-ARC DOMAIN-CONTAINING PROTEIN-RELATED"/>
    <property type="match status" value="1"/>
</dbReference>
<feature type="domain" description="Disease resistance protein At4g27190-like leucine-rich repeats" evidence="1">
    <location>
        <begin position="157"/>
        <end position="237"/>
    </location>
</feature>
<evidence type="ECO:0000313" key="2">
    <source>
        <dbReference type="EMBL" id="RWR91525.1"/>
    </source>
</evidence>
<name>A0A3S3MWY1_9MAGN</name>
<dbReference type="InterPro" id="IPR050905">
    <property type="entry name" value="Plant_NBS-LRR"/>
</dbReference>
<dbReference type="Gene3D" id="3.80.10.10">
    <property type="entry name" value="Ribonuclease Inhibitor"/>
    <property type="match status" value="1"/>
</dbReference>
<dbReference type="EMBL" id="QPKB01000008">
    <property type="protein sequence ID" value="RWR91525.1"/>
    <property type="molecule type" value="Genomic_DNA"/>
</dbReference>
<dbReference type="SUPFAM" id="SSF52047">
    <property type="entry name" value="RNI-like"/>
    <property type="match status" value="1"/>
</dbReference>
<dbReference type="OrthoDB" id="1750503at2759"/>
<keyword evidence="3" id="KW-1185">Reference proteome</keyword>
<dbReference type="InterPro" id="IPR032675">
    <property type="entry name" value="LRR_dom_sf"/>
</dbReference>
<dbReference type="Pfam" id="PF23247">
    <property type="entry name" value="LRR_RPS2"/>
    <property type="match status" value="1"/>
</dbReference>
<evidence type="ECO:0000259" key="1">
    <source>
        <dbReference type="Pfam" id="PF23247"/>
    </source>
</evidence>
<evidence type="ECO:0000313" key="3">
    <source>
        <dbReference type="Proteomes" id="UP000283530"/>
    </source>
</evidence>
<dbReference type="InterPro" id="IPR057135">
    <property type="entry name" value="At4g27190-like_LRR"/>
</dbReference>
<organism evidence="2 3">
    <name type="scientific">Cinnamomum micranthum f. kanehirae</name>
    <dbReference type="NCBI Taxonomy" id="337451"/>
    <lineage>
        <taxon>Eukaryota</taxon>
        <taxon>Viridiplantae</taxon>
        <taxon>Streptophyta</taxon>
        <taxon>Embryophyta</taxon>
        <taxon>Tracheophyta</taxon>
        <taxon>Spermatophyta</taxon>
        <taxon>Magnoliopsida</taxon>
        <taxon>Magnoliidae</taxon>
        <taxon>Laurales</taxon>
        <taxon>Lauraceae</taxon>
        <taxon>Cinnamomum</taxon>
    </lineage>
</organism>
<comment type="caution">
    <text evidence="2">The sequence shown here is derived from an EMBL/GenBank/DDBJ whole genome shotgun (WGS) entry which is preliminary data.</text>
</comment>
<protein>
    <submittedName>
        <fullName evidence="2">NB-ARC domain-containing protein</fullName>
    </submittedName>
</protein>
<accession>A0A3S3MWY1</accession>
<dbReference type="PANTHER" id="PTHR33463:SF204">
    <property type="entry name" value="NB-ARC DOMAIN-CONTAINING PROTEIN"/>
    <property type="match status" value="1"/>
</dbReference>
<sequence>MVGSGWRWPSNTVRAAADIKEIVESPKITCLRLCFEDVIGFNNFVGSEKVLALKSFDFALGKIDLLSPVDRYLFGNFDRSKIVGVGSTGVAGGSLASNLLLPRNVQGMKIEEVDNVTSLSQFSQPPNEAWANLEVLCLFRLPNLRAIFDGVGSIGAYVHLKRLVVGGCNQMKSLFSLGQLKNLQNLEKLEIWDCALMEDVVADDGNALTTISSLPKLGYVRIFDLPELKSIFKTTVTCYSLYFIRCPKLKKLPFTTRNISLPTLESICGDREWWDALEWDDPDVKVQLQDRFTVY</sequence>
<proteinExistence type="predicted"/>
<dbReference type="Proteomes" id="UP000283530">
    <property type="component" value="Unassembled WGS sequence"/>
</dbReference>